<keyword evidence="2" id="KW-1133">Transmembrane helix</keyword>
<keyword evidence="2" id="KW-0812">Transmembrane</keyword>
<protein>
    <submittedName>
        <fullName evidence="3">Uncharacterized protein</fullName>
    </submittedName>
</protein>
<keyword evidence="2" id="KW-0472">Membrane</keyword>
<reference evidence="3 4" key="1">
    <citation type="submission" date="2019-05" db="EMBL/GenBank/DDBJ databases">
        <title>Another draft genome of Portunus trituberculatus and its Hox gene families provides insights of decapod evolution.</title>
        <authorList>
            <person name="Jeong J.-H."/>
            <person name="Song I."/>
            <person name="Kim S."/>
            <person name="Choi T."/>
            <person name="Kim D."/>
            <person name="Ryu S."/>
            <person name="Kim W."/>
        </authorList>
    </citation>
    <scope>NUCLEOTIDE SEQUENCE [LARGE SCALE GENOMIC DNA]</scope>
    <source>
        <tissue evidence="3">Muscle</tissue>
    </source>
</reference>
<accession>A0A5B7ESA3</accession>
<sequence length="109" mass="12273">MSCGSSLCSARNSLTGDAHATPTTAHTASAISRPSSNKRCHRTHECQNSFLPHKRDRSRAPVLLYHLVKVSYSSSPSNLRRRYRETRHLLLLVMLLIAYVRQTLGLKND</sequence>
<comment type="caution">
    <text evidence="3">The sequence shown here is derived from an EMBL/GenBank/DDBJ whole genome shotgun (WGS) entry which is preliminary data.</text>
</comment>
<keyword evidence="4" id="KW-1185">Reference proteome</keyword>
<feature type="compositionally biased region" description="Low complexity" evidence="1">
    <location>
        <begin position="15"/>
        <end position="30"/>
    </location>
</feature>
<dbReference type="AlphaFoldDB" id="A0A5B7ESA3"/>
<proteinExistence type="predicted"/>
<name>A0A5B7ESA3_PORTR</name>
<organism evidence="3 4">
    <name type="scientific">Portunus trituberculatus</name>
    <name type="common">Swimming crab</name>
    <name type="synonym">Neptunus trituberculatus</name>
    <dbReference type="NCBI Taxonomy" id="210409"/>
    <lineage>
        <taxon>Eukaryota</taxon>
        <taxon>Metazoa</taxon>
        <taxon>Ecdysozoa</taxon>
        <taxon>Arthropoda</taxon>
        <taxon>Crustacea</taxon>
        <taxon>Multicrustacea</taxon>
        <taxon>Malacostraca</taxon>
        <taxon>Eumalacostraca</taxon>
        <taxon>Eucarida</taxon>
        <taxon>Decapoda</taxon>
        <taxon>Pleocyemata</taxon>
        <taxon>Brachyura</taxon>
        <taxon>Eubrachyura</taxon>
        <taxon>Portunoidea</taxon>
        <taxon>Portunidae</taxon>
        <taxon>Portuninae</taxon>
        <taxon>Portunus</taxon>
    </lineage>
</organism>
<gene>
    <name evidence="3" type="ORF">E2C01_029563</name>
</gene>
<evidence type="ECO:0000313" key="4">
    <source>
        <dbReference type="Proteomes" id="UP000324222"/>
    </source>
</evidence>
<evidence type="ECO:0000256" key="2">
    <source>
        <dbReference type="SAM" id="Phobius"/>
    </source>
</evidence>
<dbReference type="EMBL" id="VSRR010003428">
    <property type="protein sequence ID" value="MPC36116.1"/>
    <property type="molecule type" value="Genomic_DNA"/>
</dbReference>
<evidence type="ECO:0000313" key="3">
    <source>
        <dbReference type="EMBL" id="MPC36116.1"/>
    </source>
</evidence>
<dbReference type="Proteomes" id="UP000324222">
    <property type="component" value="Unassembled WGS sequence"/>
</dbReference>
<feature type="region of interest" description="Disordered" evidence="1">
    <location>
        <begin position="13"/>
        <end position="39"/>
    </location>
</feature>
<evidence type="ECO:0000256" key="1">
    <source>
        <dbReference type="SAM" id="MobiDB-lite"/>
    </source>
</evidence>
<feature type="transmembrane region" description="Helical" evidence="2">
    <location>
        <begin position="89"/>
        <end position="106"/>
    </location>
</feature>